<feature type="transmembrane region" description="Helical" evidence="5">
    <location>
        <begin position="177"/>
        <end position="195"/>
    </location>
</feature>
<evidence type="ECO:0000256" key="5">
    <source>
        <dbReference type="SAM" id="Phobius"/>
    </source>
</evidence>
<dbReference type="AlphaFoldDB" id="A0A852ZRB0"/>
<dbReference type="Gene3D" id="1.20.1250.20">
    <property type="entry name" value="MFS general substrate transporter like domains"/>
    <property type="match status" value="1"/>
</dbReference>
<evidence type="ECO:0000313" key="7">
    <source>
        <dbReference type="EMBL" id="NYI04909.1"/>
    </source>
</evidence>
<feature type="transmembrane region" description="Helical" evidence="5">
    <location>
        <begin position="147"/>
        <end position="165"/>
    </location>
</feature>
<dbReference type="InterPro" id="IPR020846">
    <property type="entry name" value="MFS_dom"/>
</dbReference>
<dbReference type="PANTHER" id="PTHR42910">
    <property type="entry name" value="TRANSPORTER SCO4007-RELATED"/>
    <property type="match status" value="1"/>
</dbReference>
<accession>A0A852ZRB0</accession>
<sequence>MTQDAVAASPAAPPTARLHAGSPMVRLLAVVAGLCVANLYYALPLLPAIAESLDRPADEVAPLLSLTQIGYAAGLLLLVPLGDMVDRRRLASVLVAAAGVVLLIIPFTSGPLMFVLFTVLGVVSVPAMVIVPWVADLVSDEERGRTVAAVMTGLILGTLLCRTFAGALADVTTWQVVYWVAAGFMVLCLLVLRRVPDDAAAGRDRISPTGLGYVTLIASIPAIALRRRAVVERCVYGALGFGAFSLFWTGLPLFLAEEPFSYGPGAIGLFGLLGAAGAVGAGLAGRLADRNLQAVTTVCAFLIVGLCFLGLGTGLDGLAAIIVATLLLDLAIQGAHITNQSVIYQGAPLVRSRITTAYMTSYFAGGAIGSALATAMWSGGGWRAVCLLGAGFAALALLVFVVRAAVGRMVAGRGGGQGAGGVG</sequence>
<feature type="domain" description="Major facilitator superfamily (MFS) profile" evidence="6">
    <location>
        <begin position="21"/>
        <end position="408"/>
    </location>
</feature>
<dbReference type="InterPro" id="IPR011701">
    <property type="entry name" value="MFS"/>
</dbReference>
<comment type="subcellular location">
    <subcellularLocation>
        <location evidence="1">Cell membrane</location>
        <topology evidence="1">Multi-pass membrane protein</topology>
    </subcellularLocation>
</comment>
<dbReference type="CDD" id="cd17324">
    <property type="entry name" value="MFS_NepI_like"/>
    <property type="match status" value="1"/>
</dbReference>
<evidence type="ECO:0000256" key="1">
    <source>
        <dbReference type="ARBA" id="ARBA00004651"/>
    </source>
</evidence>
<name>A0A852ZRB0_9ACTN</name>
<reference evidence="7 8" key="1">
    <citation type="submission" date="2020-07" db="EMBL/GenBank/DDBJ databases">
        <title>Sequencing the genomes of 1000 actinobacteria strains.</title>
        <authorList>
            <person name="Klenk H.-P."/>
        </authorList>
    </citation>
    <scope>NUCLEOTIDE SEQUENCE [LARGE SCALE GENOMIC DNA]</scope>
    <source>
        <strain evidence="7 8">DSM 42178</strain>
    </source>
</reference>
<dbReference type="SUPFAM" id="SSF103473">
    <property type="entry name" value="MFS general substrate transporter"/>
    <property type="match status" value="1"/>
</dbReference>
<feature type="transmembrane region" description="Helical" evidence="5">
    <location>
        <begin position="24"/>
        <end position="43"/>
    </location>
</feature>
<keyword evidence="3 5" id="KW-1133">Transmembrane helix</keyword>
<keyword evidence="4 5" id="KW-0472">Membrane</keyword>
<evidence type="ECO:0000313" key="8">
    <source>
        <dbReference type="Proteomes" id="UP000567795"/>
    </source>
</evidence>
<feature type="transmembrane region" description="Helical" evidence="5">
    <location>
        <begin position="114"/>
        <end position="135"/>
    </location>
</feature>
<dbReference type="PROSITE" id="PS50850">
    <property type="entry name" value="MFS"/>
    <property type="match status" value="1"/>
</dbReference>
<feature type="transmembrane region" description="Helical" evidence="5">
    <location>
        <begin position="262"/>
        <end position="285"/>
    </location>
</feature>
<dbReference type="RefSeq" id="WP_179813740.1">
    <property type="nucleotide sequence ID" value="NZ_JACBZD010000001.1"/>
</dbReference>
<keyword evidence="2 5" id="KW-0812">Transmembrane</keyword>
<dbReference type="InterPro" id="IPR036259">
    <property type="entry name" value="MFS_trans_sf"/>
</dbReference>
<keyword evidence="8" id="KW-1185">Reference proteome</keyword>
<proteinExistence type="predicted"/>
<dbReference type="PANTHER" id="PTHR42910:SF1">
    <property type="entry name" value="MAJOR FACILITATOR SUPERFAMILY (MFS) PROFILE DOMAIN-CONTAINING PROTEIN"/>
    <property type="match status" value="1"/>
</dbReference>
<evidence type="ECO:0000259" key="6">
    <source>
        <dbReference type="PROSITE" id="PS50850"/>
    </source>
</evidence>
<protein>
    <submittedName>
        <fullName evidence="7">Putative MFS family arabinose efflux permease</fullName>
    </submittedName>
</protein>
<feature type="transmembrane region" description="Helical" evidence="5">
    <location>
        <begin position="90"/>
        <end position="108"/>
    </location>
</feature>
<dbReference type="EMBL" id="JACBZD010000001">
    <property type="protein sequence ID" value="NYI04909.1"/>
    <property type="molecule type" value="Genomic_DNA"/>
</dbReference>
<dbReference type="GO" id="GO:0005886">
    <property type="term" value="C:plasma membrane"/>
    <property type="evidence" value="ECO:0007669"/>
    <property type="project" value="UniProtKB-SubCell"/>
</dbReference>
<feature type="transmembrane region" description="Helical" evidence="5">
    <location>
        <begin position="234"/>
        <end position="256"/>
    </location>
</feature>
<evidence type="ECO:0000256" key="4">
    <source>
        <dbReference type="ARBA" id="ARBA00023136"/>
    </source>
</evidence>
<comment type="caution">
    <text evidence="7">The sequence shown here is derived from an EMBL/GenBank/DDBJ whole genome shotgun (WGS) entry which is preliminary data.</text>
</comment>
<feature type="transmembrane region" description="Helical" evidence="5">
    <location>
        <begin position="382"/>
        <end position="406"/>
    </location>
</feature>
<feature type="transmembrane region" description="Helical" evidence="5">
    <location>
        <begin position="356"/>
        <end position="376"/>
    </location>
</feature>
<evidence type="ECO:0000256" key="2">
    <source>
        <dbReference type="ARBA" id="ARBA00022692"/>
    </source>
</evidence>
<dbReference type="Pfam" id="PF07690">
    <property type="entry name" value="MFS_1"/>
    <property type="match status" value="1"/>
</dbReference>
<dbReference type="Proteomes" id="UP000567795">
    <property type="component" value="Unassembled WGS sequence"/>
</dbReference>
<organism evidence="7 8">
    <name type="scientific">Allostreptomyces psammosilenae</name>
    <dbReference type="NCBI Taxonomy" id="1892865"/>
    <lineage>
        <taxon>Bacteria</taxon>
        <taxon>Bacillati</taxon>
        <taxon>Actinomycetota</taxon>
        <taxon>Actinomycetes</taxon>
        <taxon>Kitasatosporales</taxon>
        <taxon>Streptomycetaceae</taxon>
        <taxon>Allostreptomyces</taxon>
    </lineage>
</organism>
<evidence type="ECO:0000256" key="3">
    <source>
        <dbReference type="ARBA" id="ARBA00022989"/>
    </source>
</evidence>
<dbReference type="GO" id="GO:0022857">
    <property type="term" value="F:transmembrane transporter activity"/>
    <property type="evidence" value="ECO:0007669"/>
    <property type="project" value="InterPro"/>
</dbReference>
<feature type="transmembrane region" description="Helical" evidence="5">
    <location>
        <begin position="63"/>
        <end position="81"/>
    </location>
</feature>
<gene>
    <name evidence="7" type="ORF">FHU37_001852</name>
</gene>